<protein>
    <submittedName>
        <fullName evidence="2">Uncharacterized protein</fullName>
    </submittedName>
</protein>
<sequence length="121" mass="14488">MPSKKKIRRSSEVREIPDRLPPSSRLQGCKATRRWTAGRTTKGRRFGYVKCRTMRMQDASGLSSTETEKKCWSRCRCRSRCQCRYRSSCWGKERECRPGEEREIKNLRRKRKGKQVRCFFM</sequence>
<accession>A0ABR2LT39</accession>
<comment type="caution">
    <text evidence="2">The sequence shown here is derived from an EMBL/GenBank/DDBJ whole genome shotgun (WGS) entry which is preliminary data.</text>
</comment>
<evidence type="ECO:0000256" key="1">
    <source>
        <dbReference type="SAM" id="MobiDB-lite"/>
    </source>
</evidence>
<dbReference type="Proteomes" id="UP001412067">
    <property type="component" value="Unassembled WGS sequence"/>
</dbReference>
<proteinExistence type="predicted"/>
<organism evidence="2 3">
    <name type="scientific">Platanthera guangdongensis</name>
    <dbReference type="NCBI Taxonomy" id="2320717"/>
    <lineage>
        <taxon>Eukaryota</taxon>
        <taxon>Viridiplantae</taxon>
        <taxon>Streptophyta</taxon>
        <taxon>Embryophyta</taxon>
        <taxon>Tracheophyta</taxon>
        <taxon>Spermatophyta</taxon>
        <taxon>Magnoliopsida</taxon>
        <taxon>Liliopsida</taxon>
        <taxon>Asparagales</taxon>
        <taxon>Orchidaceae</taxon>
        <taxon>Orchidoideae</taxon>
        <taxon>Orchideae</taxon>
        <taxon>Orchidinae</taxon>
        <taxon>Platanthera</taxon>
    </lineage>
</organism>
<evidence type="ECO:0000313" key="2">
    <source>
        <dbReference type="EMBL" id="KAK8950070.1"/>
    </source>
</evidence>
<gene>
    <name evidence="2" type="ORF">KSP40_PGU008447</name>
</gene>
<feature type="compositionally biased region" description="Basic and acidic residues" evidence="1">
    <location>
        <begin position="9"/>
        <end position="18"/>
    </location>
</feature>
<feature type="region of interest" description="Disordered" evidence="1">
    <location>
        <begin position="1"/>
        <end position="26"/>
    </location>
</feature>
<dbReference type="EMBL" id="JBBWWR010000015">
    <property type="protein sequence ID" value="KAK8950070.1"/>
    <property type="molecule type" value="Genomic_DNA"/>
</dbReference>
<keyword evidence="3" id="KW-1185">Reference proteome</keyword>
<name>A0ABR2LT39_9ASPA</name>
<evidence type="ECO:0000313" key="3">
    <source>
        <dbReference type="Proteomes" id="UP001412067"/>
    </source>
</evidence>
<reference evidence="2 3" key="1">
    <citation type="journal article" date="2022" name="Nat. Plants">
        <title>Genomes of leafy and leafless Platanthera orchids illuminate the evolution of mycoheterotrophy.</title>
        <authorList>
            <person name="Li M.H."/>
            <person name="Liu K.W."/>
            <person name="Li Z."/>
            <person name="Lu H.C."/>
            <person name="Ye Q.L."/>
            <person name="Zhang D."/>
            <person name="Wang J.Y."/>
            <person name="Li Y.F."/>
            <person name="Zhong Z.M."/>
            <person name="Liu X."/>
            <person name="Yu X."/>
            <person name="Liu D.K."/>
            <person name="Tu X.D."/>
            <person name="Liu B."/>
            <person name="Hao Y."/>
            <person name="Liao X.Y."/>
            <person name="Jiang Y.T."/>
            <person name="Sun W.H."/>
            <person name="Chen J."/>
            <person name="Chen Y.Q."/>
            <person name="Ai Y."/>
            <person name="Zhai J.W."/>
            <person name="Wu S.S."/>
            <person name="Zhou Z."/>
            <person name="Hsiao Y.Y."/>
            <person name="Wu W.L."/>
            <person name="Chen Y.Y."/>
            <person name="Lin Y.F."/>
            <person name="Hsu J.L."/>
            <person name="Li C.Y."/>
            <person name="Wang Z.W."/>
            <person name="Zhao X."/>
            <person name="Zhong W.Y."/>
            <person name="Ma X.K."/>
            <person name="Ma L."/>
            <person name="Huang J."/>
            <person name="Chen G.Z."/>
            <person name="Huang M.Z."/>
            <person name="Huang L."/>
            <person name="Peng D.H."/>
            <person name="Luo Y.B."/>
            <person name="Zou S.Q."/>
            <person name="Chen S.P."/>
            <person name="Lan S."/>
            <person name="Tsai W.C."/>
            <person name="Van de Peer Y."/>
            <person name="Liu Z.J."/>
        </authorList>
    </citation>
    <scope>NUCLEOTIDE SEQUENCE [LARGE SCALE GENOMIC DNA]</scope>
    <source>
        <strain evidence="2">Lor288</strain>
    </source>
</reference>